<evidence type="ECO:0000256" key="3">
    <source>
        <dbReference type="ARBA" id="ARBA00006432"/>
    </source>
</evidence>
<sequence>MNTEILKHDKENRYEPFRLSDMQQALLIGRGNAVEFGDVGCHAYCEHESNDLNLEAYKNAWLKLIERHDMLRAVFHSYDETQQVLREVPPFEVQVVDLREESDDKVEEILSEIRERMSHQVLPADKWPLLEVVVAKLKDNYYRLFTSIDLLIMDAWSYFQIILPDLIEVYNNPDHVFPELEVTFRDYITKVESELEDTEEYQLAKQYWMERLPNLPPAASLPQISTIDPNTEVKFNSREYVVKEKEWSEIKAQGRRRGVTPSIIMVSAFAEVIRKWSGNDAFTINFPIYDRKPVHPQINNVLGDFTNNLLVSIEKSDGNFTDRAKSIQRQVIRDLEHRQFSGVRVLRELMRLQKGVGALAPIVVTSLLGNPTRHEMTSFGREVHAITQTPQVLLDFQISEFEGELRFNWDSLDAHFPEGMLDDMFEVYCNILRQLEHDENWGKEGFEMLPQWQIEQHDVINATDGDVPDLMLHEMMMEVAKNDPNTLAVISSSKQLTYSELSHRANQIGRKLRETGARPNELVAIVMDKGWEQYAAVYGVLVAGSAYLPIDPSMPQERLEFMLKEGEVSKILTQSEVNQRLQWPEGLQRFCVDCDFDDVDSSPLESIQTSDDLAYVIYTSGSTGKPKGTMVAHRGVVNMLFDIKQRCNLSQGDRAFAISSLQHDASVFDVFAIGCGIGNVVPDHTPNPEPAHWVDMIRAHDVTFWNSVPAFMDILLSYVEGKNELQLKSLREVILSGDFIPITMPNRLRNIAPEVNILSAGGPTETIVWSISYPIEDVDPNWVSIPYGRPTKNHKYFILDKHLSDQPVWVPGEMYDGSEIGLAKGFWRNEALTNQRFIKHPRTGQRMYATGDMGRYLPDGNIEILGRNDFQVQINGHRIELGEIEACLKMQEGVRSAVAVVVEGETEHKWIVAFVEARLEDKHLLDQSLIKEVFEKKLPNYMIPSHIEILEKLPLSDNGKIDRLQLTKMAKEYTTNDFLIEYVTPRTELEAIVASLMGDVLNLERVGVLDNFFDLGGDSISATRLNNRIEEMLGISMPLSTLFKNPTVEKICSFLNQGDDSETINALTEMFSQIGIGELYSVVEDLRKERV</sequence>
<dbReference type="InterPro" id="IPR020459">
    <property type="entry name" value="AMP-binding"/>
</dbReference>
<dbReference type="GO" id="GO:0044550">
    <property type="term" value="P:secondary metabolite biosynthetic process"/>
    <property type="evidence" value="ECO:0007669"/>
    <property type="project" value="TreeGrafter"/>
</dbReference>
<accession>A0A9Q4E698</accession>
<proteinExistence type="inferred from homology"/>
<dbReference type="FunFam" id="3.30.559.10:FF:000023">
    <property type="entry name" value="Non-ribosomal peptide synthetase"/>
    <property type="match status" value="1"/>
</dbReference>
<dbReference type="FunFam" id="1.10.1200.10:FF:000005">
    <property type="entry name" value="Nonribosomal peptide synthetase 1"/>
    <property type="match status" value="1"/>
</dbReference>
<protein>
    <submittedName>
        <fullName evidence="8">Amino acid adenylation domain-containing protein</fullName>
    </submittedName>
</protein>
<evidence type="ECO:0000256" key="1">
    <source>
        <dbReference type="ARBA" id="ARBA00001957"/>
    </source>
</evidence>
<gene>
    <name evidence="8" type="ORF">MOC89_04455</name>
</gene>
<dbReference type="Gene3D" id="3.40.50.1820">
    <property type="entry name" value="alpha/beta hydrolase"/>
    <property type="match status" value="1"/>
</dbReference>
<dbReference type="Pfam" id="PF13193">
    <property type="entry name" value="AMP-binding_C"/>
    <property type="match status" value="1"/>
</dbReference>
<evidence type="ECO:0000256" key="4">
    <source>
        <dbReference type="ARBA" id="ARBA00022450"/>
    </source>
</evidence>
<dbReference type="InterPro" id="IPR029058">
    <property type="entry name" value="AB_hydrolase_fold"/>
</dbReference>
<dbReference type="FunFam" id="3.40.50.980:FF:000001">
    <property type="entry name" value="Non-ribosomal peptide synthetase"/>
    <property type="match status" value="1"/>
</dbReference>
<evidence type="ECO:0000256" key="2">
    <source>
        <dbReference type="ARBA" id="ARBA00004924"/>
    </source>
</evidence>
<comment type="caution">
    <text evidence="8">The sequence shown here is derived from an EMBL/GenBank/DDBJ whole genome shotgun (WGS) entry which is preliminary data.</text>
</comment>
<dbReference type="InterPro" id="IPR023213">
    <property type="entry name" value="CAT-like_dom_sf"/>
</dbReference>
<dbReference type="InterPro" id="IPR020806">
    <property type="entry name" value="PKS_PP-bd"/>
</dbReference>
<dbReference type="GO" id="GO:0043041">
    <property type="term" value="P:amino acid activation for nonribosomal peptide biosynthetic process"/>
    <property type="evidence" value="ECO:0007669"/>
    <property type="project" value="TreeGrafter"/>
</dbReference>
<dbReference type="EMBL" id="JALAPQ010000004">
    <property type="protein sequence ID" value="MCY8456145.1"/>
    <property type="molecule type" value="Genomic_DNA"/>
</dbReference>
<dbReference type="AlphaFoldDB" id="A0A9Q4E698"/>
<dbReference type="SUPFAM" id="SSF52777">
    <property type="entry name" value="CoA-dependent acyltransferases"/>
    <property type="match status" value="2"/>
</dbReference>
<dbReference type="GO" id="GO:0008610">
    <property type="term" value="P:lipid biosynthetic process"/>
    <property type="evidence" value="ECO:0007669"/>
    <property type="project" value="UniProtKB-ARBA"/>
</dbReference>
<dbReference type="InterPro" id="IPR057737">
    <property type="entry name" value="Condensation_MtbB-like"/>
</dbReference>
<dbReference type="Gene3D" id="3.30.559.10">
    <property type="entry name" value="Chloramphenicol acetyltransferase-like domain"/>
    <property type="match status" value="1"/>
</dbReference>
<dbReference type="PRINTS" id="PR00154">
    <property type="entry name" value="AMPBINDING"/>
</dbReference>
<comment type="cofactor">
    <cofactor evidence="1">
        <name>pantetheine 4'-phosphate</name>
        <dbReference type="ChEBI" id="CHEBI:47942"/>
    </cofactor>
</comment>
<dbReference type="InterPro" id="IPR020845">
    <property type="entry name" value="AMP-binding_CS"/>
</dbReference>
<evidence type="ECO:0000313" key="9">
    <source>
        <dbReference type="Proteomes" id="UP001078573"/>
    </source>
</evidence>
<dbReference type="CDD" id="cd19535">
    <property type="entry name" value="Cyc_NRPS"/>
    <property type="match status" value="1"/>
</dbReference>
<dbReference type="Gene3D" id="3.40.50.980">
    <property type="match status" value="2"/>
</dbReference>
<name>A0A9Q4E698_BACSC</name>
<dbReference type="GO" id="GO:0031177">
    <property type="term" value="F:phosphopantetheine binding"/>
    <property type="evidence" value="ECO:0007669"/>
    <property type="project" value="InterPro"/>
</dbReference>
<dbReference type="Pfam" id="PF00550">
    <property type="entry name" value="PP-binding"/>
    <property type="match status" value="1"/>
</dbReference>
<dbReference type="InterPro" id="IPR036736">
    <property type="entry name" value="ACP-like_sf"/>
</dbReference>
<dbReference type="InterPro" id="IPR025110">
    <property type="entry name" value="AMP-bd_C"/>
</dbReference>
<dbReference type="SUPFAM" id="SSF47336">
    <property type="entry name" value="ACP-like"/>
    <property type="match status" value="1"/>
</dbReference>
<dbReference type="Pfam" id="PF00668">
    <property type="entry name" value="Condensation"/>
    <property type="match status" value="1"/>
</dbReference>
<dbReference type="SUPFAM" id="SSF56801">
    <property type="entry name" value="Acetyl-CoA synthetase-like"/>
    <property type="match status" value="1"/>
</dbReference>
<dbReference type="InterPro" id="IPR001242">
    <property type="entry name" value="Condensation_dom"/>
</dbReference>
<keyword evidence="5" id="KW-0597">Phosphoprotein</keyword>
<feature type="domain" description="Carrier" evidence="7">
    <location>
        <begin position="984"/>
        <end position="1059"/>
    </location>
</feature>
<keyword evidence="4" id="KW-0596">Phosphopantetheine</keyword>
<organism evidence="8 9">
    <name type="scientific">Bacillus spizizenii</name>
    <name type="common">Bacillus subtilis subsp. spizizenii</name>
    <dbReference type="NCBI Taxonomy" id="96241"/>
    <lineage>
        <taxon>Bacteria</taxon>
        <taxon>Bacillati</taxon>
        <taxon>Bacillota</taxon>
        <taxon>Bacilli</taxon>
        <taxon>Bacillales</taxon>
        <taxon>Bacillaceae</taxon>
        <taxon>Bacillus</taxon>
    </lineage>
</organism>
<dbReference type="Gene3D" id="3.30.559.30">
    <property type="entry name" value="Nonribosomal peptide synthetase, condensation domain"/>
    <property type="match status" value="1"/>
</dbReference>
<keyword evidence="6" id="KW-0436">Ligase</keyword>
<dbReference type="NCBIfam" id="TIGR01733">
    <property type="entry name" value="AA-adenyl-dom"/>
    <property type="match status" value="1"/>
</dbReference>
<dbReference type="SMART" id="SM00823">
    <property type="entry name" value="PKS_PP"/>
    <property type="match status" value="1"/>
</dbReference>
<dbReference type="GO" id="GO:0016874">
    <property type="term" value="F:ligase activity"/>
    <property type="evidence" value="ECO:0007669"/>
    <property type="project" value="UniProtKB-KW"/>
</dbReference>
<dbReference type="PROSITE" id="PS00455">
    <property type="entry name" value="AMP_BINDING"/>
    <property type="match status" value="1"/>
</dbReference>
<dbReference type="PROSITE" id="PS50075">
    <property type="entry name" value="CARRIER"/>
    <property type="match status" value="1"/>
</dbReference>
<reference evidence="8" key="1">
    <citation type="submission" date="2022-02" db="EMBL/GenBank/DDBJ databases">
        <title>Crop Bioprotection Bacillus Genome Sequencing.</title>
        <authorList>
            <person name="Dunlap C."/>
        </authorList>
    </citation>
    <scope>NUCLEOTIDE SEQUENCE</scope>
    <source>
        <strain evidence="8">WR1O2A-53</strain>
    </source>
</reference>
<dbReference type="InterPro" id="IPR000873">
    <property type="entry name" value="AMP-dep_synth/lig_dom"/>
</dbReference>
<evidence type="ECO:0000256" key="5">
    <source>
        <dbReference type="ARBA" id="ARBA00022553"/>
    </source>
</evidence>
<dbReference type="Gene3D" id="2.30.38.10">
    <property type="entry name" value="Luciferase, Domain 3"/>
    <property type="match status" value="1"/>
</dbReference>
<evidence type="ECO:0000313" key="8">
    <source>
        <dbReference type="EMBL" id="MCY8456145.1"/>
    </source>
</evidence>
<dbReference type="FunFam" id="3.30.559.30:FF:000006">
    <property type="entry name" value="Yersiniabactin polyketide/non-ribosomal peptide synthetase"/>
    <property type="match status" value="1"/>
</dbReference>
<evidence type="ECO:0000256" key="6">
    <source>
        <dbReference type="ARBA" id="ARBA00022598"/>
    </source>
</evidence>
<dbReference type="Gene3D" id="3.30.300.30">
    <property type="match status" value="1"/>
</dbReference>
<dbReference type="InterPro" id="IPR010071">
    <property type="entry name" value="AA_adenyl_dom"/>
</dbReference>
<dbReference type="Pfam" id="PF00501">
    <property type="entry name" value="AMP-binding"/>
    <property type="match status" value="1"/>
</dbReference>
<dbReference type="InterPro" id="IPR009081">
    <property type="entry name" value="PP-bd_ACP"/>
</dbReference>
<comment type="pathway">
    <text evidence="2">Siderophore biosynthesis.</text>
</comment>
<dbReference type="InterPro" id="IPR045851">
    <property type="entry name" value="AMP-bd_C_sf"/>
</dbReference>
<dbReference type="GO" id="GO:0005737">
    <property type="term" value="C:cytoplasm"/>
    <property type="evidence" value="ECO:0007669"/>
    <property type="project" value="TreeGrafter"/>
</dbReference>
<dbReference type="Proteomes" id="UP001078573">
    <property type="component" value="Unassembled WGS sequence"/>
</dbReference>
<dbReference type="PANTHER" id="PTHR45527">
    <property type="entry name" value="NONRIBOSOMAL PEPTIDE SYNTHETASE"/>
    <property type="match status" value="1"/>
</dbReference>
<evidence type="ECO:0000259" key="7">
    <source>
        <dbReference type="PROSITE" id="PS50075"/>
    </source>
</evidence>
<comment type="similarity">
    <text evidence="3">Belongs to the ATP-dependent AMP-binding enzyme family.</text>
</comment>
<dbReference type="PANTHER" id="PTHR45527:SF10">
    <property type="entry name" value="PYOCHELIN SYNTHASE PCHF"/>
    <property type="match status" value="1"/>
</dbReference>